<keyword evidence="6" id="KW-1185">Reference proteome</keyword>
<dbReference type="PANTHER" id="PTHR43201">
    <property type="entry name" value="ACYL-COA SYNTHETASE"/>
    <property type="match status" value="1"/>
</dbReference>
<dbReference type="InterPro" id="IPR025110">
    <property type="entry name" value="AMP-bd_C"/>
</dbReference>
<dbReference type="PANTHER" id="PTHR43201:SF5">
    <property type="entry name" value="MEDIUM-CHAIN ACYL-COA LIGASE ACSF2, MITOCHONDRIAL"/>
    <property type="match status" value="1"/>
</dbReference>
<dbReference type="EMBL" id="JAPDOD010000001">
    <property type="protein sequence ID" value="MDA0158657.1"/>
    <property type="molecule type" value="Genomic_DNA"/>
</dbReference>
<dbReference type="InterPro" id="IPR042099">
    <property type="entry name" value="ANL_N_sf"/>
</dbReference>
<evidence type="ECO:0000313" key="5">
    <source>
        <dbReference type="EMBL" id="MDA0158657.1"/>
    </source>
</evidence>
<dbReference type="InterPro" id="IPR000873">
    <property type="entry name" value="AMP-dep_synth/lig_dom"/>
</dbReference>
<protein>
    <submittedName>
        <fullName evidence="5">Long-chain-fatty-acid--CoA ligase</fullName>
        <ecNumber evidence="5">6.2.1.3</ecNumber>
    </submittedName>
</protein>
<sequence>MIDLDTLRVADVVREMAAARPAHPAVRHRARTVTYAQLDERSNRLAQALLAAGVGPGSRVAHLDRSAPEVVELLAAAAKLGAVAVPLNWRLAAPELTAVVTDAGAPVLLAGPEFVDVAVEVAAGVAHDLRVVAIGDDYEAWLAAASPTDPGARGEADDPVLQMYTSGTTGVPKGVLTTHRNLAAACLHVPVWSFDADTVSLTPLPMFHVGGIAWTYLGLSQGATTIIVSEFDAAAVLDQLESERVTNAVFVPTILQMLTSVPGAASRDFSALRSIAYGASPITTPVLKAALRTFDCELFGVYGLTETTGGVVLLAPADHEREDLLRAAGRPSPWMELRVVDGEVWLRGPNVMAGYANRPAETAAALTDDGWLRTGDGGYLDREGYLFLTDRIKDMIVTGGENVYPIEVEEALSHHPAVQEVAVIGVPDARWGESVKALVVARSPVTSEELVAFARERLAGYKLPRSVELVEDLPHTPSGKVLKHELRQRYR</sequence>
<dbReference type="GO" id="GO:0031956">
    <property type="term" value="F:medium-chain fatty acid-CoA ligase activity"/>
    <property type="evidence" value="ECO:0007669"/>
    <property type="project" value="TreeGrafter"/>
</dbReference>
<dbReference type="Gene3D" id="3.40.50.12780">
    <property type="entry name" value="N-terminal domain of ligase-like"/>
    <property type="match status" value="1"/>
</dbReference>
<dbReference type="RefSeq" id="WP_270037246.1">
    <property type="nucleotide sequence ID" value="NZ_JAPDOD010000001.1"/>
</dbReference>
<organism evidence="5 6">
    <name type="scientific">Solirubrobacter ginsenosidimutans</name>
    <dbReference type="NCBI Taxonomy" id="490573"/>
    <lineage>
        <taxon>Bacteria</taxon>
        <taxon>Bacillati</taxon>
        <taxon>Actinomycetota</taxon>
        <taxon>Thermoleophilia</taxon>
        <taxon>Solirubrobacterales</taxon>
        <taxon>Solirubrobacteraceae</taxon>
        <taxon>Solirubrobacter</taxon>
    </lineage>
</organism>
<feature type="domain" description="AMP-binding enzyme C-terminal" evidence="4">
    <location>
        <begin position="407"/>
        <end position="480"/>
    </location>
</feature>
<dbReference type="NCBIfam" id="NF004837">
    <property type="entry name" value="PRK06187.1"/>
    <property type="match status" value="1"/>
</dbReference>
<dbReference type="EC" id="6.2.1.3" evidence="5"/>
<name>A0A9X3RZB6_9ACTN</name>
<dbReference type="Gene3D" id="3.30.300.30">
    <property type="match status" value="1"/>
</dbReference>
<evidence type="ECO:0000259" key="4">
    <source>
        <dbReference type="Pfam" id="PF13193"/>
    </source>
</evidence>
<dbReference type="Proteomes" id="UP001149140">
    <property type="component" value="Unassembled WGS sequence"/>
</dbReference>
<proteinExistence type="inferred from homology"/>
<evidence type="ECO:0000313" key="6">
    <source>
        <dbReference type="Proteomes" id="UP001149140"/>
    </source>
</evidence>
<evidence type="ECO:0000256" key="2">
    <source>
        <dbReference type="ARBA" id="ARBA00022598"/>
    </source>
</evidence>
<evidence type="ECO:0000256" key="1">
    <source>
        <dbReference type="ARBA" id="ARBA00006432"/>
    </source>
</evidence>
<accession>A0A9X3RZB6</accession>
<keyword evidence="2 5" id="KW-0436">Ligase</keyword>
<dbReference type="AlphaFoldDB" id="A0A9X3RZB6"/>
<dbReference type="SUPFAM" id="SSF56801">
    <property type="entry name" value="Acetyl-CoA synthetase-like"/>
    <property type="match status" value="1"/>
</dbReference>
<dbReference type="GO" id="GO:0004467">
    <property type="term" value="F:long-chain fatty acid-CoA ligase activity"/>
    <property type="evidence" value="ECO:0007669"/>
    <property type="project" value="UniProtKB-EC"/>
</dbReference>
<comment type="similarity">
    <text evidence="1">Belongs to the ATP-dependent AMP-binding enzyme family.</text>
</comment>
<evidence type="ECO:0000259" key="3">
    <source>
        <dbReference type="Pfam" id="PF00501"/>
    </source>
</evidence>
<feature type="domain" description="AMP-dependent synthetase/ligase" evidence="3">
    <location>
        <begin position="15"/>
        <end position="355"/>
    </location>
</feature>
<dbReference type="FunFam" id="3.30.300.30:FF:000008">
    <property type="entry name" value="2,3-dihydroxybenzoate-AMP ligase"/>
    <property type="match status" value="1"/>
</dbReference>
<gene>
    <name evidence="5" type="ORF">OM076_00150</name>
</gene>
<comment type="caution">
    <text evidence="5">The sequence shown here is derived from an EMBL/GenBank/DDBJ whole genome shotgun (WGS) entry which is preliminary data.</text>
</comment>
<dbReference type="InterPro" id="IPR045851">
    <property type="entry name" value="AMP-bd_C_sf"/>
</dbReference>
<dbReference type="Pfam" id="PF13193">
    <property type="entry name" value="AMP-binding_C"/>
    <property type="match status" value="1"/>
</dbReference>
<reference evidence="5" key="1">
    <citation type="submission" date="2022-10" db="EMBL/GenBank/DDBJ databases">
        <title>The WGS of Solirubrobacter ginsenosidimutans DSM 21036.</title>
        <authorList>
            <person name="Jiang Z."/>
        </authorList>
    </citation>
    <scope>NUCLEOTIDE SEQUENCE</scope>
    <source>
        <strain evidence="5">DSM 21036</strain>
    </source>
</reference>
<dbReference type="Pfam" id="PF00501">
    <property type="entry name" value="AMP-binding"/>
    <property type="match status" value="1"/>
</dbReference>